<keyword evidence="3" id="KW-1185">Reference proteome</keyword>
<dbReference type="Proteomes" id="UP001314170">
    <property type="component" value="Unassembled WGS sequence"/>
</dbReference>
<gene>
    <name evidence="2" type="ORF">DCAF_LOCUS26926</name>
</gene>
<protein>
    <submittedName>
        <fullName evidence="2">Uncharacterized protein</fullName>
    </submittedName>
</protein>
<evidence type="ECO:0000313" key="2">
    <source>
        <dbReference type="EMBL" id="CAK7356652.1"/>
    </source>
</evidence>
<evidence type="ECO:0000313" key="3">
    <source>
        <dbReference type="Proteomes" id="UP001314170"/>
    </source>
</evidence>
<proteinExistence type="predicted"/>
<accession>A0AAV1SUF4</accession>
<feature type="region of interest" description="Disordered" evidence="1">
    <location>
        <begin position="1"/>
        <end position="28"/>
    </location>
</feature>
<feature type="compositionally biased region" description="Polar residues" evidence="1">
    <location>
        <begin position="1"/>
        <end position="21"/>
    </location>
</feature>
<organism evidence="2 3">
    <name type="scientific">Dovyalis caffra</name>
    <dbReference type="NCBI Taxonomy" id="77055"/>
    <lineage>
        <taxon>Eukaryota</taxon>
        <taxon>Viridiplantae</taxon>
        <taxon>Streptophyta</taxon>
        <taxon>Embryophyta</taxon>
        <taxon>Tracheophyta</taxon>
        <taxon>Spermatophyta</taxon>
        <taxon>Magnoliopsida</taxon>
        <taxon>eudicotyledons</taxon>
        <taxon>Gunneridae</taxon>
        <taxon>Pentapetalae</taxon>
        <taxon>rosids</taxon>
        <taxon>fabids</taxon>
        <taxon>Malpighiales</taxon>
        <taxon>Salicaceae</taxon>
        <taxon>Flacourtieae</taxon>
        <taxon>Dovyalis</taxon>
    </lineage>
</organism>
<reference evidence="2 3" key="1">
    <citation type="submission" date="2024-01" db="EMBL/GenBank/DDBJ databases">
        <authorList>
            <person name="Waweru B."/>
        </authorList>
    </citation>
    <scope>NUCLEOTIDE SEQUENCE [LARGE SCALE GENOMIC DNA]</scope>
</reference>
<comment type="caution">
    <text evidence="2">The sequence shown here is derived from an EMBL/GenBank/DDBJ whole genome shotgun (WGS) entry which is preliminary data.</text>
</comment>
<sequence length="91" mass="10031">MERITGGQSIRKCTSRNSFHNGRTDSKKRKQTLETTYKYIYNRKLLIGGLYDGQIGIASVALALFQSLNDAGKSLTPLLPNLVGGTRLSIN</sequence>
<dbReference type="AlphaFoldDB" id="A0AAV1SUF4"/>
<name>A0AAV1SUF4_9ROSI</name>
<dbReference type="EMBL" id="CAWUPB010001197">
    <property type="protein sequence ID" value="CAK7356652.1"/>
    <property type="molecule type" value="Genomic_DNA"/>
</dbReference>
<evidence type="ECO:0000256" key="1">
    <source>
        <dbReference type="SAM" id="MobiDB-lite"/>
    </source>
</evidence>